<organism evidence="2 3">
    <name type="scientific">Chengkuizengella axinellae</name>
    <dbReference type="NCBI Taxonomy" id="3064388"/>
    <lineage>
        <taxon>Bacteria</taxon>
        <taxon>Bacillati</taxon>
        <taxon>Bacillota</taxon>
        <taxon>Bacilli</taxon>
        <taxon>Bacillales</taxon>
        <taxon>Paenibacillaceae</taxon>
        <taxon>Chengkuizengella</taxon>
    </lineage>
</organism>
<evidence type="ECO:0000313" key="3">
    <source>
        <dbReference type="Proteomes" id="UP001231941"/>
    </source>
</evidence>
<dbReference type="EMBL" id="JAVAMP010000026">
    <property type="protein sequence ID" value="MDP5277154.1"/>
    <property type="molecule type" value="Genomic_DNA"/>
</dbReference>
<feature type="region of interest" description="Disordered" evidence="1">
    <location>
        <begin position="45"/>
        <end position="64"/>
    </location>
</feature>
<comment type="caution">
    <text evidence="2">The sequence shown here is derived from an EMBL/GenBank/DDBJ whole genome shotgun (WGS) entry which is preliminary data.</text>
</comment>
<protein>
    <submittedName>
        <fullName evidence="2">Uncharacterized protein</fullName>
    </submittedName>
</protein>
<accession>A0ABT9J8A2</accession>
<name>A0ABT9J8A2_9BACL</name>
<dbReference type="RefSeq" id="WP_305994455.1">
    <property type="nucleotide sequence ID" value="NZ_JAVAMP010000026.1"/>
</dbReference>
<evidence type="ECO:0000256" key="1">
    <source>
        <dbReference type="SAM" id="MobiDB-lite"/>
    </source>
</evidence>
<evidence type="ECO:0000313" key="2">
    <source>
        <dbReference type="EMBL" id="MDP5277154.1"/>
    </source>
</evidence>
<gene>
    <name evidence="2" type="ORF">Q5Y73_23950</name>
</gene>
<keyword evidence="3" id="KW-1185">Reference proteome</keyword>
<reference evidence="2 3" key="1">
    <citation type="submission" date="2023-08" db="EMBL/GenBank/DDBJ databases">
        <authorList>
            <person name="Park J.-S."/>
        </authorList>
    </citation>
    <scope>NUCLEOTIDE SEQUENCE [LARGE SCALE GENOMIC DNA]</scope>
    <source>
        <strain evidence="2 3">2205SS18-9</strain>
    </source>
</reference>
<dbReference type="Proteomes" id="UP001231941">
    <property type="component" value="Unassembled WGS sequence"/>
</dbReference>
<proteinExistence type="predicted"/>
<sequence length="64" mass="7323">MDNNQIHDLTMFYLSKNTPDINTPEELAEKYRDVQAKIEATLNPPKKVSTSKRKYGVVSRGIDL</sequence>